<feature type="transmembrane region" description="Helical" evidence="1">
    <location>
        <begin position="7"/>
        <end position="28"/>
    </location>
</feature>
<proteinExistence type="predicted"/>
<feature type="transmembrane region" description="Helical" evidence="1">
    <location>
        <begin position="34"/>
        <end position="52"/>
    </location>
</feature>
<dbReference type="AlphaFoldDB" id="A0A7H8MZN7"/>
<sequence>MTHRISALLSVFGVFVSVTVFVVAVGQYRSGASVLWPVFGAVLFLCALYALVRDARHLLTEPAA</sequence>
<accession>A0A7H8MZN7</accession>
<dbReference type="GeneID" id="87636398"/>
<evidence type="ECO:0000313" key="3">
    <source>
        <dbReference type="Proteomes" id="UP000509345"/>
    </source>
</evidence>
<gene>
    <name evidence="2" type="ORF">HUT09_34540</name>
</gene>
<organism evidence="2 3">
    <name type="scientific">Streptomyces microflavus</name>
    <name type="common">Streptomyces lipmanii</name>
    <dbReference type="NCBI Taxonomy" id="1919"/>
    <lineage>
        <taxon>Bacteria</taxon>
        <taxon>Bacillati</taxon>
        <taxon>Actinomycetota</taxon>
        <taxon>Actinomycetes</taxon>
        <taxon>Kitasatosporales</taxon>
        <taxon>Streptomycetaceae</taxon>
        <taxon>Streptomyces</taxon>
    </lineage>
</organism>
<name>A0A7H8MZN7_STRMI</name>
<protein>
    <submittedName>
        <fullName evidence="2">Uncharacterized protein</fullName>
    </submittedName>
</protein>
<reference evidence="2 3" key="1">
    <citation type="submission" date="2020-06" db="EMBL/GenBank/DDBJ databases">
        <title>Genome mining for natural products.</title>
        <authorList>
            <person name="Zhang B."/>
            <person name="Shi J."/>
            <person name="Ge H."/>
        </authorList>
    </citation>
    <scope>NUCLEOTIDE SEQUENCE [LARGE SCALE GENOMIC DNA]</scope>
    <source>
        <strain evidence="2 3">NA06532</strain>
        <plasmid evidence="2 3">unnamed1</plasmid>
    </source>
</reference>
<dbReference type="Proteomes" id="UP000509345">
    <property type="component" value="Plasmid unnamed1"/>
</dbReference>
<dbReference type="EMBL" id="CP054927">
    <property type="protein sequence ID" value="QKW47717.1"/>
    <property type="molecule type" value="Genomic_DNA"/>
</dbReference>
<keyword evidence="1" id="KW-1133">Transmembrane helix</keyword>
<keyword evidence="1" id="KW-0812">Transmembrane</keyword>
<keyword evidence="1" id="KW-0472">Membrane</keyword>
<evidence type="ECO:0000313" key="2">
    <source>
        <dbReference type="EMBL" id="QKW47717.1"/>
    </source>
</evidence>
<dbReference type="RefSeq" id="WP_176145621.1">
    <property type="nucleotide sequence ID" value="NZ_CP054927.1"/>
</dbReference>
<keyword evidence="2" id="KW-0614">Plasmid</keyword>
<evidence type="ECO:0000256" key="1">
    <source>
        <dbReference type="SAM" id="Phobius"/>
    </source>
</evidence>
<geneLocation type="plasmid" evidence="2 3">
    <name>unnamed1</name>
</geneLocation>